<dbReference type="SUPFAM" id="SSF56112">
    <property type="entry name" value="Protein kinase-like (PK-like)"/>
    <property type="match status" value="1"/>
</dbReference>
<dbReference type="Pfam" id="PF00069">
    <property type="entry name" value="Pkinase"/>
    <property type="match status" value="1"/>
</dbReference>
<accession>A0A7S2BN07</accession>
<evidence type="ECO:0000256" key="9">
    <source>
        <dbReference type="SAM" id="MobiDB-lite"/>
    </source>
</evidence>
<evidence type="ECO:0000256" key="2">
    <source>
        <dbReference type="ARBA" id="ARBA00022679"/>
    </source>
</evidence>
<keyword evidence="4 8" id="KW-0418">Kinase</keyword>
<dbReference type="InterPro" id="IPR050117">
    <property type="entry name" value="MAPK"/>
</dbReference>
<evidence type="ECO:0000256" key="1">
    <source>
        <dbReference type="ARBA" id="ARBA00022527"/>
    </source>
</evidence>
<dbReference type="InterPro" id="IPR017441">
    <property type="entry name" value="Protein_kinase_ATP_BS"/>
</dbReference>
<protein>
    <recommendedName>
        <fullName evidence="8">Mitogen-activated protein kinase</fullName>
        <ecNumber evidence="8">2.7.11.24</ecNumber>
    </recommendedName>
</protein>
<keyword evidence="1 7" id="KW-0723">Serine/threonine-protein kinase</keyword>
<evidence type="ECO:0000313" key="11">
    <source>
        <dbReference type="EMBL" id="CAD9401800.1"/>
    </source>
</evidence>
<dbReference type="PANTHER" id="PTHR24055">
    <property type="entry name" value="MITOGEN-ACTIVATED PROTEIN KINASE"/>
    <property type="match status" value="1"/>
</dbReference>
<evidence type="ECO:0000256" key="3">
    <source>
        <dbReference type="ARBA" id="ARBA00022741"/>
    </source>
</evidence>
<feature type="region of interest" description="Disordered" evidence="9">
    <location>
        <begin position="453"/>
        <end position="478"/>
    </location>
</feature>
<dbReference type="GO" id="GO:0005524">
    <property type="term" value="F:ATP binding"/>
    <property type="evidence" value="ECO:0007669"/>
    <property type="project" value="UniProtKB-UniRule"/>
</dbReference>
<dbReference type="InterPro" id="IPR000719">
    <property type="entry name" value="Prot_kinase_dom"/>
</dbReference>
<dbReference type="InterPro" id="IPR008271">
    <property type="entry name" value="Ser/Thr_kinase_AS"/>
</dbReference>
<feature type="compositionally biased region" description="Basic and acidic residues" evidence="9">
    <location>
        <begin position="1"/>
        <end position="15"/>
    </location>
</feature>
<comment type="similarity">
    <text evidence="8">Belongs to the protein kinase superfamily. Ser/Thr protein kinase family. MAP kinase subfamily.</text>
</comment>
<dbReference type="InterPro" id="IPR011009">
    <property type="entry name" value="Kinase-like_dom_sf"/>
</dbReference>
<reference evidence="11" key="1">
    <citation type="submission" date="2021-01" db="EMBL/GenBank/DDBJ databases">
        <authorList>
            <person name="Corre E."/>
            <person name="Pelletier E."/>
            <person name="Niang G."/>
            <person name="Scheremetjew M."/>
            <person name="Finn R."/>
            <person name="Kale V."/>
            <person name="Holt S."/>
            <person name="Cochrane G."/>
            <person name="Meng A."/>
            <person name="Brown T."/>
            <person name="Cohen L."/>
        </authorList>
    </citation>
    <scope>NUCLEOTIDE SEQUENCE</scope>
    <source>
        <strain evidence="11">RCC1693</strain>
    </source>
</reference>
<keyword evidence="3 6" id="KW-0547">Nucleotide-binding</keyword>
<dbReference type="InterPro" id="IPR003527">
    <property type="entry name" value="MAP_kinase_CS"/>
</dbReference>
<dbReference type="Gene3D" id="3.30.200.20">
    <property type="entry name" value="Phosphorylase Kinase, domain 1"/>
    <property type="match status" value="1"/>
</dbReference>
<dbReference type="PROSITE" id="PS50011">
    <property type="entry name" value="PROTEIN_KINASE_DOM"/>
    <property type="match status" value="1"/>
</dbReference>
<dbReference type="GO" id="GO:0004707">
    <property type="term" value="F:MAP kinase activity"/>
    <property type="evidence" value="ECO:0007669"/>
    <property type="project" value="UniProtKB-EC"/>
</dbReference>
<evidence type="ECO:0000256" key="6">
    <source>
        <dbReference type="PROSITE-ProRule" id="PRU10141"/>
    </source>
</evidence>
<dbReference type="FunFam" id="1.10.510.10:FF:000098">
    <property type="entry name" value="Mitogen-activated protein kinase 1"/>
    <property type="match status" value="1"/>
</dbReference>
<dbReference type="Gene3D" id="1.10.510.10">
    <property type="entry name" value="Transferase(Phosphotransferase) domain 1"/>
    <property type="match status" value="1"/>
</dbReference>
<feature type="domain" description="Protein kinase" evidence="10">
    <location>
        <begin position="112"/>
        <end position="404"/>
    </location>
</feature>
<organism evidence="11">
    <name type="scientific">Florenciella parvula</name>
    <dbReference type="NCBI Taxonomy" id="236787"/>
    <lineage>
        <taxon>Eukaryota</taxon>
        <taxon>Sar</taxon>
        <taxon>Stramenopiles</taxon>
        <taxon>Ochrophyta</taxon>
        <taxon>Dictyochophyceae</taxon>
        <taxon>Florenciellales</taxon>
        <taxon>Florenciella</taxon>
    </lineage>
</organism>
<evidence type="ECO:0000259" key="10">
    <source>
        <dbReference type="PROSITE" id="PS50011"/>
    </source>
</evidence>
<name>A0A7S2BN07_9STRA</name>
<keyword evidence="2 8" id="KW-0808">Transferase</keyword>
<keyword evidence="8" id="KW-0460">Magnesium</keyword>
<feature type="region of interest" description="Disordered" evidence="9">
    <location>
        <begin position="1"/>
        <end position="87"/>
    </location>
</feature>
<feature type="compositionally biased region" description="Basic and acidic residues" evidence="9">
    <location>
        <begin position="24"/>
        <end position="50"/>
    </location>
</feature>
<dbReference type="PROSITE" id="PS01351">
    <property type="entry name" value="MAPK"/>
    <property type="match status" value="1"/>
</dbReference>
<gene>
    <name evidence="11" type="ORF">FPAR1323_LOCUS5145</name>
</gene>
<sequence length="478" mass="53591">MSKEGLAPRDSRRDSGGAGGGGDRWSDDEVLPIDRADDAKWQQAEARGEIQVEYEDTYDADVGPSNDRGDRGAEAKGSGADAASAKEEPAMTRRIIKRYNVMGTHFDVDGRYSLVDVVGRGAYGIVCAARDEEVGALVAIKKISNAFEHQVYTKRTLREIRLLRLLKHENIIGVKTILPPLHRDGFRDLYVISELMETDLSSIIKSPQPLSDDHVQFFIYQVLRGLKFLHTSNVVHRDLKPRNLLVNSNCDLKICDFGLARIDHPEATSQVAAMTDYVATRWYRAPEVIMGWRSYTKALDVWSVGCILAELVGRRPIFPGSDSQNQLTLICEYLGKPSEALIGRVRNETIRHFCRTEIANSAPIPFMRLYPEAVPTACDLLSHLLQFDPVERYDVCQALEHEYLRNLHFPEDEPRGPVIDRREFDFERISLSTEEFKEEILHEVELYHTQGGVGGNGAGGAESKLENGVAGLSMPDHK</sequence>
<evidence type="ECO:0000256" key="5">
    <source>
        <dbReference type="ARBA" id="ARBA00022840"/>
    </source>
</evidence>
<dbReference type="FunFam" id="3.30.200.20:FF:000046">
    <property type="entry name" value="Mitogen-activated protein kinase"/>
    <property type="match status" value="1"/>
</dbReference>
<feature type="binding site" evidence="6">
    <location>
        <position position="142"/>
    </location>
    <ligand>
        <name>ATP</name>
        <dbReference type="ChEBI" id="CHEBI:30616"/>
    </ligand>
</feature>
<evidence type="ECO:0000256" key="7">
    <source>
        <dbReference type="RuleBase" id="RU000304"/>
    </source>
</evidence>
<dbReference type="EC" id="2.7.11.24" evidence="8"/>
<comment type="catalytic activity">
    <reaction evidence="8">
        <text>L-threonyl-[protein] + ATP = O-phospho-L-threonyl-[protein] + ADP + H(+)</text>
        <dbReference type="Rhea" id="RHEA:46608"/>
        <dbReference type="Rhea" id="RHEA-COMP:11060"/>
        <dbReference type="Rhea" id="RHEA-COMP:11605"/>
        <dbReference type="ChEBI" id="CHEBI:15378"/>
        <dbReference type="ChEBI" id="CHEBI:30013"/>
        <dbReference type="ChEBI" id="CHEBI:30616"/>
        <dbReference type="ChEBI" id="CHEBI:61977"/>
        <dbReference type="ChEBI" id="CHEBI:456216"/>
        <dbReference type="EC" id="2.7.11.24"/>
    </reaction>
</comment>
<keyword evidence="5 6" id="KW-0067">ATP-binding</keyword>
<dbReference type="PROSITE" id="PS00108">
    <property type="entry name" value="PROTEIN_KINASE_ST"/>
    <property type="match status" value="1"/>
</dbReference>
<dbReference type="EMBL" id="HBGT01009411">
    <property type="protein sequence ID" value="CAD9401800.1"/>
    <property type="molecule type" value="Transcribed_RNA"/>
</dbReference>
<evidence type="ECO:0000256" key="8">
    <source>
        <dbReference type="RuleBase" id="RU361165"/>
    </source>
</evidence>
<dbReference type="AlphaFoldDB" id="A0A7S2BN07"/>
<comment type="activity regulation">
    <text evidence="8">Activated by threonine and tyrosine phosphorylation.</text>
</comment>
<comment type="cofactor">
    <cofactor evidence="8">
        <name>Mg(2+)</name>
        <dbReference type="ChEBI" id="CHEBI:18420"/>
    </cofactor>
</comment>
<dbReference type="PROSITE" id="PS00107">
    <property type="entry name" value="PROTEIN_KINASE_ATP"/>
    <property type="match status" value="1"/>
</dbReference>
<dbReference type="CDD" id="cd07834">
    <property type="entry name" value="STKc_MAPK"/>
    <property type="match status" value="1"/>
</dbReference>
<proteinExistence type="inferred from homology"/>
<dbReference type="SMART" id="SM00220">
    <property type="entry name" value="S_TKc"/>
    <property type="match status" value="1"/>
</dbReference>
<evidence type="ECO:0000256" key="4">
    <source>
        <dbReference type="ARBA" id="ARBA00022777"/>
    </source>
</evidence>